<dbReference type="InterPro" id="IPR036322">
    <property type="entry name" value="WD40_repeat_dom_sf"/>
</dbReference>
<dbReference type="GO" id="GO:0005634">
    <property type="term" value="C:nucleus"/>
    <property type="evidence" value="ECO:0007669"/>
    <property type="project" value="UniProtKB-SubCell"/>
</dbReference>
<evidence type="ECO:0000256" key="2">
    <source>
        <dbReference type="ARBA" id="ARBA00022574"/>
    </source>
</evidence>
<keyword evidence="4" id="KW-0156">Chromatin regulator</keyword>
<dbReference type="InterPro" id="IPR019775">
    <property type="entry name" value="WD40_repeat_CS"/>
</dbReference>
<dbReference type="InterPro" id="IPR050459">
    <property type="entry name" value="WD_repeat_RBAP46/RBAP48/MSI1"/>
</dbReference>
<dbReference type="Pfam" id="PF00400">
    <property type="entry name" value="WD40"/>
    <property type="match status" value="3"/>
</dbReference>
<evidence type="ECO:0000313" key="8">
    <source>
        <dbReference type="EMBL" id="KAF2096149.1"/>
    </source>
</evidence>
<evidence type="ECO:0000256" key="1">
    <source>
        <dbReference type="ARBA" id="ARBA00004123"/>
    </source>
</evidence>
<feature type="repeat" description="WD" evidence="6">
    <location>
        <begin position="198"/>
        <end position="232"/>
    </location>
</feature>
<dbReference type="AlphaFoldDB" id="A0A9P4I8X6"/>
<dbReference type="PANTHER" id="PTHR22850">
    <property type="entry name" value="WD40 REPEAT FAMILY"/>
    <property type="match status" value="1"/>
</dbReference>
<name>A0A9P4I8X6_9PEZI</name>
<accession>A0A9P4I8X6</accession>
<sequence length="449" mass="51936">MQSIPWSSLFVLGIPTNHVADPLDPQNQYEDPHMEQKIINEEYKIWKKNSVFLYDMLYARALEWPTLTTQWLPDCRPIEGTNLREHRLLYGTNTSDGAQNYLQIAAVEIPQLYRTEPDPKDYNDQTDEIGGHGAEQRPFQFRAIQRINHPGEVNKARYMPQNPNIIASMCPDARVLVFDRTKHTLKPDNSNVRPEIELKGHKKEGFAMSWSWMNEGKLVTGAEDNKIHVWDIVAGFKTDNRTISPTYTWSYFNSKVNDVQHHPQHAFYIGAVSDDYTFQIIDTRLAHKPTSRYSTQAHTDAVNALAFHPKYDFLAATASADNTVATWDLRMFENKVHSFEGHRDDVIKLEWHPTLPNILASGSYDRRILMWNLNDIGAEQSEEEAEDGPPELHFMHGGFTNRICDFTWNQHDPWVMLAAAEDNQVQVFRPARKVVELPKRRVPNREVEE</sequence>
<evidence type="ECO:0000313" key="9">
    <source>
        <dbReference type="Proteomes" id="UP000799772"/>
    </source>
</evidence>
<evidence type="ECO:0000256" key="3">
    <source>
        <dbReference type="ARBA" id="ARBA00022737"/>
    </source>
</evidence>
<dbReference type="InterPro" id="IPR020472">
    <property type="entry name" value="WD40_PAC1"/>
</dbReference>
<dbReference type="SMART" id="SM00320">
    <property type="entry name" value="WD40"/>
    <property type="match status" value="6"/>
</dbReference>
<evidence type="ECO:0000259" key="7">
    <source>
        <dbReference type="Pfam" id="PF12265"/>
    </source>
</evidence>
<dbReference type="PROSITE" id="PS50082">
    <property type="entry name" value="WD_REPEATS_2"/>
    <property type="match status" value="3"/>
</dbReference>
<dbReference type="Gene3D" id="2.130.10.10">
    <property type="entry name" value="YVTN repeat-like/Quinoprotein amine dehydrogenase"/>
    <property type="match status" value="1"/>
</dbReference>
<keyword evidence="5" id="KW-0539">Nucleus</keyword>
<gene>
    <name evidence="8" type="ORF">NA57DRAFT_43549</name>
</gene>
<comment type="subcellular location">
    <subcellularLocation>
        <location evidence="1">Nucleus</location>
    </subcellularLocation>
</comment>
<dbReference type="EMBL" id="ML978130">
    <property type="protein sequence ID" value="KAF2096149.1"/>
    <property type="molecule type" value="Genomic_DNA"/>
</dbReference>
<dbReference type="Proteomes" id="UP000799772">
    <property type="component" value="Unassembled WGS sequence"/>
</dbReference>
<feature type="domain" description="Histone-binding protein RBBP4-like N-terminal" evidence="7">
    <location>
        <begin position="41"/>
        <end position="111"/>
    </location>
</feature>
<dbReference type="InterPro" id="IPR001680">
    <property type="entry name" value="WD40_rpt"/>
</dbReference>
<feature type="repeat" description="WD" evidence="6">
    <location>
        <begin position="339"/>
        <end position="381"/>
    </location>
</feature>
<keyword evidence="9" id="KW-1185">Reference proteome</keyword>
<organism evidence="8 9">
    <name type="scientific">Rhizodiscina lignyota</name>
    <dbReference type="NCBI Taxonomy" id="1504668"/>
    <lineage>
        <taxon>Eukaryota</taxon>
        <taxon>Fungi</taxon>
        <taxon>Dikarya</taxon>
        <taxon>Ascomycota</taxon>
        <taxon>Pezizomycotina</taxon>
        <taxon>Dothideomycetes</taxon>
        <taxon>Pleosporomycetidae</taxon>
        <taxon>Aulographales</taxon>
        <taxon>Rhizodiscinaceae</taxon>
        <taxon>Rhizodiscina</taxon>
    </lineage>
</organism>
<dbReference type="GO" id="GO:0006325">
    <property type="term" value="P:chromatin organization"/>
    <property type="evidence" value="ECO:0007669"/>
    <property type="project" value="UniProtKB-KW"/>
</dbReference>
<evidence type="ECO:0000256" key="4">
    <source>
        <dbReference type="ARBA" id="ARBA00022853"/>
    </source>
</evidence>
<dbReference type="PROSITE" id="PS50294">
    <property type="entry name" value="WD_REPEATS_REGION"/>
    <property type="match status" value="2"/>
</dbReference>
<feature type="repeat" description="WD" evidence="6">
    <location>
        <begin position="295"/>
        <end position="330"/>
    </location>
</feature>
<dbReference type="InterPro" id="IPR022052">
    <property type="entry name" value="Histone-bd_RBBP4-like_N"/>
</dbReference>
<dbReference type="SUPFAM" id="SSF50978">
    <property type="entry name" value="WD40 repeat-like"/>
    <property type="match status" value="1"/>
</dbReference>
<protein>
    <submittedName>
        <fullName evidence="8">WD40 repeat-like protein</fullName>
    </submittedName>
</protein>
<evidence type="ECO:0000256" key="5">
    <source>
        <dbReference type="ARBA" id="ARBA00023242"/>
    </source>
</evidence>
<dbReference type="PROSITE" id="PS00678">
    <property type="entry name" value="WD_REPEATS_1"/>
    <property type="match status" value="3"/>
</dbReference>
<reference evidence="8" key="1">
    <citation type="journal article" date="2020" name="Stud. Mycol.">
        <title>101 Dothideomycetes genomes: a test case for predicting lifestyles and emergence of pathogens.</title>
        <authorList>
            <person name="Haridas S."/>
            <person name="Albert R."/>
            <person name="Binder M."/>
            <person name="Bloem J."/>
            <person name="Labutti K."/>
            <person name="Salamov A."/>
            <person name="Andreopoulos B."/>
            <person name="Baker S."/>
            <person name="Barry K."/>
            <person name="Bills G."/>
            <person name="Bluhm B."/>
            <person name="Cannon C."/>
            <person name="Castanera R."/>
            <person name="Culley D."/>
            <person name="Daum C."/>
            <person name="Ezra D."/>
            <person name="Gonzalez J."/>
            <person name="Henrissat B."/>
            <person name="Kuo A."/>
            <person name="Liang C."/>
            <person name="Lipzen A."/>
            <person name="Lutzoni F."/>
            <person name="Magnuson J."/>
            <person name="Mondo S."/>
            <person name="Nolan M."/>
            <person name="Ohm R."/>
            <person name="Pangilinan J."/>
            <person name="Park H.-J."/>
            <person name="Ramirez L."/>
            <person name="Alfaro M."/>
            <person name="Sun H."/>
            <person name="Tritt A."/>
            <person name="Yoshinaga Y."/>
            <person name="Zwiers L.-H."/>
            <person name="Turgeon B."/>
            <person name="Goodwin S."/>
            <person name="Spatafora J."/>
            <person name="Crous P."/>
            <person name="Grigoriev I."/>
        </authorList>
    </citation>
    <scope>NUCLEOTIDE SEQUENCE</scope>
    <source>
        <strain evidence="8">CBS 133067</strain>
    </source>
</reference>
<dbReference type="Pfam" id="PF12265">
    <property type="entry name" value="CAF1C_H4-bd"/>
    <property type="match status" value="1"/>
</dbReference>
<evidence type="ECO:0000256" key="6">
    <source>
        <dbReference type="PROSITE-ProRule" id="PRU00221"/>
    </source>
</evidence>
<comment type="caution">
    <text evidence="8">The sequence shown here is derived from an EMBL/GenBank/DDBJ whole genome shotgun (WGS) entry which is preliminary data.</text>
</comment>
<dbReference type="PRINTS" id="PR00320">
    <property type="entry name" value="GPROTEINBRPT"/>
</dbReference>
<dbReference type="OrthoDB" id="427795at2759"/>
<keyword evidence="2 6" id="KW-0853">WD repeat</keyword>
<dbReference type="InterPro" id="IPR015943">
    <property type="entry name" value="WD40/YVTN_repeat-like_dom_sf"/>
</dbReference>
<keyword evidence="3" id="KW-0677">Repeat</keyword>
<proteinExistence type="predicted"/>